<dbReference type="PANTHER" id="PTHR10869">
    <property type="entry name" value="PROLYL 4-HYDROXYLASE ALPHA SUBUNIT"/>
    <property type="match status" value="1"/>
</dbReference>
<name>A0A9N8E309_9STRA</name>
<keyword evidence="10" id="KW-1185">Reference proteome</keyword>
<evidence type="ECO:0000256" key="1">
    <source>
        <dbReference type="ARBA" id="ARBA00001961"/>
    </source>
</evidence>
<feature type="compositionally biased region" description="Basic and acidic residues" evidence="6">
    <location>
        <begin position="443"/>
        <end position="454"/>
    </location>
</feature>
<keyword evidence="7" id="KW-0732">Signal</keyword>
<evidence type="ECO:0000256" key="6">
    <source>
        <dbReference type="SAM" id="MobiDB-lite"/>
    </source>
</evidence>
<gene>
    <name evidence="9" type="ORF">SEMRO_475_G150410.1</name>
</gene>
<dbReference type="GO" id="GO:0005783">
    <property type="term" value="C:endoplasmic reticulum"/>
    <property type="evidence" value="ECO:0007669"/>
    <property type="project" value="TreeGrafter"/>
</dbReference>
<keyword evidence="3" id="KW-0223">Dioxygenase</keyword>
<dbReference type="GO" id="GO:0005506">
    <property type="term" value="F:iron ion binding"/>
    <property type="evidence" value="ECO:0007669"/>
    <property type="project" value="InterPro"/>
</dbReference>
<feature type="compositionally biased region" description="Acidic residues" evidence="6">
    <location>
        <begin position="505"/>
        <end position="514"/>
    </location>
</feature>
<dbReference type="PROSITE" id="PS51471">
    <property type="entry name" value="FE2OG_OXY"/>
    <property type="match status" value="1"/>
</dbReference>
<feature type="signal peptide" evidence="7">
    <location>
        <begin position="1"/>
        <end position="23"/>
    </location>
</feature>
<evidence type="ECO:0000256" key="3">
    <source>
        <dbReference type="ARBA" id="ARBA00022964"/>
    </source>
</evidence>
<comment type="cofactor">
    <cofactor evidence="1">
        <name>L-ascorbate</name>
        <dbReference type="ChEBI" id="CHEBI:38290"/>
    </cofactor>
</comment>
<dbReference type="InterPro" id="IPR006620">
    <property type="entry name" value="Pro_4_hyd_alph"/>
</dbReference>
<dbReference type="GO" id="GO:0031418">
    <property type="term" value="F:L-ascorbic acid binding"/>
    <property type="evidence" value="ECO:0007669"/>
    <property type="project" value="InterPro"/>
</dbReference>
<organism evidence="9 10">
    <name type="scientific">Seminavis robusta</name>
    <dbReference type="NCBI Taxonomy" id="568900"/>
    <lineage>
        <taxon>Eukaryota</taxon>
        <taxon>Sar</taxon>
        <taxon>Stramenopiles</taxon>
        <taxon>Ochrophyta</taxon>
        <taxon>Bacillariophyta</taxon>
        <taxon>Bacillariophyceae</taxon>
        <taxon>Bacillariophycidae</taxon>
        <taxon>Naviculales</taxon>
        <taxon>Naviculaceae</taxon>
        <taxon>Seminavis</taxon>
    </lineage>
</organism>
<keyword evidence="5" id="KW-0408">Iron</keyword>
<dbReference type="SMART" id="SM00702">
    <property type="entry name" value="P4Hc"/>
    <property type="match status" value="1"/>
</dbReference>
<feature type="region of interest" description="Disordered" evidence="6">
    <location>
        <begin position="421"/>
        <end position="514"/>
    </location>
</feature>
<dbReference type="Proteomes" id="UP001153069">
    <property type="component" value="Unassembled WGS sequence"/>
</dbReference>
<proteinExistence type="predicted"/>
<feature type="chain" id="PRO_5040434413" evidence="7">
    <location>
        <begin position="24"/>
        <end position="566"/>
    </location>
</feature>
<evidence type="ECO:0000256" key="7">
    <source>
        <dbReference type="SAM" id="SignalP"/>
    </source>
</evidence>
<dbReference type="Pfam" id="PF13640">
    <property type="entry name" value="2OG-FeII_Oxy_3"/>
    <property type="match status" value="1"/>
</dbReference>
<keyword evidence="2" id="KW-0479">Metal-binding</keyword>
<dbReference type="InterPro" id="IPR044862">
    <property type="entry name" value="Pro_4_hyd_alph_FE2OG_OXY"/>
</dbReference>
<feature type="compositionally biased region" description="Basic and acidic residues" evidence="6">
    <location>
        <begin position="471"/>
        <end position="494"/>
    </location>
</feature>
<evidence type="ECO:0000256" key="5">
    <source>
        <dbReference type="ARBA" id="ARBA00023004"/>
    </source>
</evidence>
<evidence type="ECO:0000313" key="10">
    <source>
        <dbReference type="Proteomes" id="UP001153069"/>
    </source>
</evidence>
<dbReference type="GO" id="GO:0004656">
    <property type="term" value="F:procollagen-proline 4-dioxygenase activity"/>
    <property type="evidence" value="ECO:0007669"/>
    <property type="project" value="TreeGrafter"/>
</dbReference>
<dbReference type="Gene3D" id="2.60.120.620">
    <property type="entry name" value="q2cbj1_9rhob like domain"/>
    <property type="match status" value="1"/>
</dbReference>
<protein>
    <submittedName>
        <fullName evidence="9">Prolyl 4-hydroxylase</fullName>
    </submittedName>
</protein>
<dbReference type="PANTHER" id="PTHR10869:SF226">
    <property type="entry name" value="PROLYL 4-HYDROXYLASE ALPHA SUBUNIT DOMAIN-CONTAINING PROTEIN"/>
    <property type="match status" value="1"/>
</dbReference>
<feature type="domain" description="Fe2OG dioxygenase" evidence="8">
    <location>
        <begin position="300"/>
        <end position="411"/>
    </location>
</feature>
<dbReference type="InterPro" id="IPR045054">
    <property type="entry name" value="P4HA-like"/>
</dbReference>
<dbReference type="InterPro" id="IPR005123">
    <property type="entry name" value="Oxoglu/Fe-dep_dioxygenase_dom"/>
</dbReference>
<accession>A0A9N8E309</accession>
<dbReference type="OrthoDB" id="420380at2759"/>
<dbReference type="AlphaFoldDB" id="A0A9N8E309"/>
<reference evidence="9" key="1">
    <citation type="submission" date="2020-06" db="EMBL/GenBank/DDBJ databases">
        <authorList>
            <consortium name="Plant Systems Biology data submission"/>
        </authorList>
    </citation>
    <scope>NUCLEOTIDE SEQUENCE</scope>
    <source>
        <strain evidence="9">D6</strain>
    </source>
</reference>
<evidence type="ECO:0000259" key="8">
    <source>
        <dbReference type="PROSITE" id="PS51471"/>
    </source>
</evidence>
<evidence type="ECO:0000313" key="9">
    <source>
        <dbReference type="EMBL" id="CAB9511235.1"/>
    </source>
</evidence>
<dbReference type="EMBL" id="CAICTM010000474">
    <property type="protein sequence ID" value="CAB9511235.1"/>
    <property type="molecule type" value="Genomic_DNA"/>
</dbReference>
<feature type="compositionally biased region" description="Acidic residues" evidence="6">
    <location>
        <begin position="432"/>
        <end position="442"/>
    </location>
</feature>
<evidence type="ECO:0000256" key="4">
    <source>
        <dbReference type="ARBA" id="ARBA00023002"/>
    </source>
</evidence>
<dbReference type="FunFam" id="2.60.120.620:FF:000075">
    <property type="entry name" value="Predicted protein"/>
    <property type="match status" value="1"/>
</dbReference>
<keyword evidence="4" id="KW-0560">Oxidoreductase</keyword>
<evidence type="ECO:0000256" key="2">
    <source>
        <dbReference type="ARBA" id="ARBA00022723"/>
    </source>
</evidence>
<comment type="caution">
    <text evidence="9">The sequence shown here is derived from an EMBL/GenBank/DDBJ whole genome shotgun (WGS) entry which is preliminary data.</text>
</comment>
<sequence length="566" mass="65082">MTMASFSFLWLFAFLILLPLCHCQQRRAVSIQVINQSDRSVHVYYVAHPEQEDSWQLLSHPIVFPGSSLDIHKVRGGHVFAVVEETKTSPTLQFTASGEEEQVVTITPDWAVHTQDAHIRAQAEARQMLEDCKKEEKVSLLSCVQQKLQASVEHIREDVRFHNRIRKDVMANAYEDYACEDTTLETSEPLYRNLWHNPREDEDYEVSVLHDYSSSQIHLVEGFIDPPECEAIMEYSRAYLHRAKIHDGKGGNRFSEHRKAWQAGVQVPWHMPFHPISQLSLRVLEYTNHVLKLNLTNEGQEDLMSIQYFGPESDEEPPDRYMPHCDGPCHGRPHKRADRVATMVMYCEVPDIGGHTNFRNAGVHVQPTAGSAVFFSYVDPHTNLTDRGFTSHSGCPVYHGSKKIVTQWLRLGVDEDNPFDSFNTLGIQDPNYWDEDEEEEQDGERKEADVHSDSSEDGEEEQTFDASDANNKLDKEKESTDNEHEFEGEQREAEVQTEINSGEEGALDMDEDEDTANIRRFDFRDNPDLEYDEECFANARQELILQQIIHHSGRGPPRAYRQPVQQ</sequence>